<feature type="non-terminal residue" evidence="1">
    <location>
        <position position="73"/>
    </location>
</feature>
<name>A0ACA9QT57_9GLOM</name>
<sequence>PRKMLDHEGINSYHLLQTSSANIIEVSVDYEESNMNLLYKITNNKLLFEASVNSNKSDIKVLTNSVLENICIK</sequence>
<evidence type="ECO:0000313" key="1">
    <source>
        <dbReference type="EMBL" id="CAG8761834.1"/>
    </source>
</evidence>
<reference evidence="1" key="1">
    <citation type="submission" date="2021-06" db="EMBL/GenBank/DDBJ databases">
        <authorList>
            <person name="Kallberg Y."/>
            <person name="Tangrot J."/>
            <person name="Rosling A."/>
        </authorList>
    </citation>
    <scope>NUCLEOTIDE SEQUENCE</scope>
    <source>
        <strain evidence="1">28 12/20/2015</strain>
    </source>
</reference>
<feature type="non-terminal residue" evidence="1">
    <location>
        <position position="1"/>
    </location>
</feature>
<dbReference type="EMBL" id="CAJVPW010048791">
    <property type="protein sequence ID" value="CAG8761834.1"/>
    <property type="molecule type" value="Genomic_DNA"/>
</dbReference>
<evidence type="ECO:0000313" key="2">
    <source>
        <dbReference type="Proteomes" id="UP000789366"/>
    </source>
</evidence>
<keyword evidence="2" id="KW-1185">Reference proteome</keyword>
<organism evidence="1 2">
    <name type="scientific">Cetraspora pellucida</name>
    <dbReference type="NCBI Taxonomy" id="1433469"/>
    <lineage>
        <taxon>Eukaryota</taxon>
        <taxon>Fungi</taxon>
        <taxon>Fungi incertae sedis</taxon>
        <taxon>Mucoromycota</taxon>
        <taxon>Glomeromycotina</taxon>
        <taxon>Glomeromycetes</taxon>
        <taxon>Diversisporales</taxon>
        <taxon>Gigasporaceae</taxon>
        <taxon>Cetraspora</taxon>
    </lineage>
</organism>
<dbReference type="Proteomes" id="UP000789366">
    <property type="component" value="Unassembled WGS sequence"/>
</dbReference>
<comment type="caution">
    <text evidence="1">The sequence shown here is derived from an EMBL/GenBank/DDBJ whole genome shotgun (WGS) entry which is preliminary data.</text>
</comment>
<accession>A0ACA9QT57</accession>
<protein>
    <submittedName>
        <fullName evidence="1">8630_t:CDS:1</fullName>
    </submittedName>
</protein>
<proteinExistence type="predicted"/>
<gene>
    <name evidence="1" type="ORF">SPELUC_LOCUS15183</name>
</gene>